<name>A0A0A1DG67_NOCSI</name>
<sequence>MSDDAGQVVSPDRRGRGVLVLTALLVVLALGAAVLWWSGYRASAQVIAHAGPPRCQGTEPTTYQDQGAIDDEDLGEVSIPLRRGFACTVPIRVENLSDHEVTLQRLTLSGGPDDGSAFRVHSVDGVEPSGDDLGGGGAQAVAEVELELGPGEEEVLRVRLVFGESGCTGEGGGVRMWPQVRVADQLARHDVAVAGFPRLQGTADSDCGPSGRQRG</sequence>
<accession>A0A0A1DG67</accession>
<gene>
    <name evidence="1" type="ORF">KR76_05175</name>
</gene>
<dbReference type="RefSeq" id="WP_038677088.1">
    <property type="nucleotide sequence ID" value="NZ_BJMC01000003.1"/>
</dbReference>
<protein>
    <submittedName>
        <fullName evidence="1">Uncharacterized protein</fullName>
    </submittedName>
</protein>
<dbReference type="GeneID" id="96608341"/>
<evidence type="ECO:0000313" key="2">
    <source>
        <dbReference type="Proteomes" id="UP000030300"/>
    </source>
</evidence>
<dbReference type="KEGG" id="psim:KR76_05175"/>
<dbReference type="EMBL" id="CP009896">
    <property type="protein sequence ID" value="AIY16299.1"/>
    <property type="molecule type" value="Genomic_DNA"/>
</dbReference>
<evidence type="ECO:0000313" key="1">
    <source>
        <dbReference type="EMBL" id="AIY16299.1"/>
    </source>
</evidence>
<reference evidence="1 2" key="1">
    <citation type="journal article" date="2015" name="Genome Announc.">
        <title>Complete Genome Sequence of Steroid-Transforming Nocardioides simplex VKM Ac-2033D.</title>
        <authorList>
            <person name="Shtratnikova V.Y."/>
            <person name="Schelkunov M.I."/>
            <person name="Pekov Y.A."/>
            <person name="Fokina V.V."/>
            <person name="Logacheva M.D."/>
            <person name="Sokolov S.L."/>
            <person name="Bragin E.Y."/>
            <person name="Ashapkin V.V."/>
            <person name="Donova M.V."/>
        </authorList>
    </citation>
    <scope>NUCLEOTIDE SEQUENCE [LARGE SCALE GENOMIC DNA]</scope>
    <source>
        <strain evidence="1 2">VKM Ac-2033D</strain>
    </source>
</reference>
<dbReference type="HOGENOM" id="CLU_1282126_0_0_11"/>
<dbReference type="STRING" id="2045.KR76_05175"/>
<dbReference type="eggNOG" id="ENOG50324QD">
    <property type="taxonomic scope" value="Bacteria"/>
</dbReference>
<proteinExistence type="predicted"/>
<organism evidence="1 2">
    <name type="scientific">Nocardioides simplex</name>
    <name type="common">Arthrobacter simplex</name>
    <dbReference type="NCBI Taxonomy" id="2045"/>
    <lineage>
        <taxon>Bacteria</taxon>
        <taxon>Bacillati</taxon>
        <taxon>Actinomycetota</taxon>
        <taxon>Actinomycetes</taxon>
        <taxon>Propionibacteriales</taxon>
        <taxon>Nocardioidaceae</taxon>
        <taxon>Pimelobacter</taxon>
    </lineage>
</organism>
<dbReference type="Proteomes" id="UP000030300">
    <property type="component" value="Chromosome"/>
</dbReference>
<dbReference type="AlphaFoldDB" id="A0A0A1DG67"/>
<keyword evidence="2" id="KW-1185">Reference proteome</keyword>